<keyword evidence="1" id="KW-0472">Membrane</keyword>
<dbReference type="Proteomes" id="UP000219482">
    <property type="component" value="Unassembled WGS sequence"/>
</dbReference>
<protein>
    <submittedName>
        <fullName evidence="2">Uncharacterized protein</fullName>
    </submittedName>
</protein>
<evidence type="ECO:0000313" key="3">
    <source>
        <dbReference type="Proteomes" id="UP000219482"/>
    </source>
</evidence>
<dbReference type="EMBL" id="OCNK01000002">
    <property type="protein sequence ID" value="SOD99012.1"/>
    <property type="molecule type" value="Genomic_DNA"/>
</dbReference>
<accession>A0A286GU66</accession>
<evidence type="ECO:0000256" key="1">
    <source>
        <dbReference type="SAM" id="Phobius"/>
    </source>
</evidence>
<proteinExistence type="predicted"/>
<gene>
    <name evidence="2" type="ORF">SAMN06272739_2135</name>
</gene>
<keyword evidence="1" id="KW-1133">Transmembrane helix</keyword>
<feature type="transmembrane region" description="Helical" evidence="1">
    <location>
        <begin position="35"/>
        <end position="56"/>
    </location>
</feature>
<name>A0A286GU66_9ACTN</name>
<organism evidence="2 3">
    <name type="scientific">Blastococcus haudaquaticus</name>
    <dbReference type="NCBI Taxonomy" id="1938745"/>
    <lineage>
        <taxon>Bacteria</taxon>
        <taxon>Bacillati</taxon>
        <taxon>Actinomycetota</taxon>
        <taxon>Actinomycetes</taxon>
        <taxon>Geodermatophilales</taxon>
        <taxon>Geodermatophilaceae</taxon>
        <taxon>Blastococcus</taxon>
    </lineage>
</organism>
<reference evidence="3" key="1">
    <citation type="submission" date="2017-09" db="EMBL/GenBank/DDBJ databases">
        <authorList>
            <person name="Varghese N."/>
            <person name="Submissions S."/>
        </authorList>
    </citation>
    <scope>NUCLEOTIDE SEQUENCE [LARGE SCALE GENOMIC DNA]</scope>
    <source>
        <strain evidence="3">DSM 44270</strain>
    </source>
</reference>
<sequence length="132" mass="14865">MRVSFLVYGVLYVVVEMVGYHLEQVGWADISPLDVATAVTDALLTVAVCAAVLLALDLGRKRWGTSVAAWHSERGEHQAEIWDEPIEVRSWRPAPLAITAERVDEPPQQPRYRGNPYSFAGHRFPRDRGRLL</sequence>
<keyword evidence="3" id="KW-1185">Reference proteome</keyword>
<dbReference type="AlphaFoldDB" id="A0A286GU66"/>
<feature type="transmembrane region" description="Helical" evidence="1">
    <location>
        <begin position="5"/>
        <end position="23"/>
    </location>
</feature>
<keyword evidence="1" id="KW-0812">Transmembrane</keyword>
<evidence type="ECO:0000313" key="2">
    <source>
        <dbReference type="EMBL" id="SOD99012.1"/>
    </source>
</evidence>